<organism evidence="11 12">
    <name type="scientific">Acrobeloides nanus</name>
    <dbReference type="NCBI Taxonomy" id="290746"/>
    <lineage>
        <taxon>Eukaryota</taxon>
        <taxon>Metazoa</taxon>
        <taxon>Ecdysozoa</taxon>
        <taxon>Nematoda</taxon>
        <taxon>Chromadorea</taxon>
        <taxon>Rhabditida</taxon>
        <taxon>Tylenchina</taxon>
        <taxon>Cephalobomorpha</taxon>
        <taxon>Cephaloboidea</taxon>
        <taxon>Cephalobidae</taxon>
        <taxon>Acrobeloides</taxon>
    </lineage>
</organism>
<dbReference type="GO" id="GO:0016020">
    <property type="term" value="C:membrane"/>
    <property type="evidence" value="ECO:0007669"/>
    <property type="project" value="UniProtKB-SubCell"/>
</dbReference>
<keyword evidence="3 8" id="KW-0812">Transmembrane</keyword>
<evidence type="ECO:0000313" key="12">
    <source>
        <dbReference type="WBParaSite" id="ACRNAN_Path_324.g1229.t1"/>
    </source>
</evidence>
<evidence type="ECO:0000256" key="6">
    <source>
        <dbReference type="ARBA" id="ARBA00023136"/>
    </source>
</evidence>
<reference evidence="12" key="1">
    <citation type="submission" date="2022-11" db="UniProtKB">
        <authorList>
            <consortium name="WormBaseParasite"/>
        </authorList>
    </citation>
    <scope>IDENTIFICATION</scope>
</reference>
<proteinExistence type="inferred from homology"/>
<keyword evidence="5 8" id="KW-1133">Transmembrane helix</keyword>
<evidence type="ECO:0000256" key="3">
    <source>
        <dbReference type="ARBA" id="ARBA00022692"/>
    </source>
</evidence>
<sequence length="213" mass="23910">MHNESRMVAFFISELNLLKLSSVSYILFCLVSCAGQQSSHNIGQQSNLPGPDQLKYDISFCSRVDCHHYASCLVCSFPPNCKYNAETKANCTTNKMCMQQFTIEPKTTCKFCWQSDPEDHACQIVRNCSTTSVGRRSFYKNVRCNWTNGYSWWKAMFLSVTLGGFGVDRFYLGLWKSAIGKLFSFGGLGIWTIVDIILIGVGYVGPADNSAYI</sequence>
<dbReference type="AlphaFoldDB" id="A0A914C5G9"/>
<feature type="transmembrane region" description="Helical" evidence="8">
    <location>
        <begin position="182"/>
        <end position="204"/>
    </location>
</feature>
<dbReference type="Pfam" id="PF05154">
    <property type="entry name" value="TM2"/>
    <property type="match status" value="1"/>
</dbReference>
<evidence type="ECO:0000259" key="10">
    <source>
        <dbReference type="Pfam" id="PF05154"/>
    </source>
</evidence>
<feature type="transmembrane region" description="Helical" evidence="8">
    <location>
        <begin position="150"/>
        <end position="170"/>
    </location>
</feature>
<feature type="signal peptide" evidence="9">
    <location>
        <begin position="1"/>
        <end position="35"/>
    </location>
</feature>
<evidence type="ECO:0000256" key="9">
    <source>
        <dbReference type="SAM" id="SignalP"/>
    </source>
</evidence>
<dbReference type="Proteomes" id="UP000887540">
    <property type="component" value="Unplaced"/>
</dbReference>
<dbReference type="PANTHER" id="PTHR21016:SF7">
    <property type="entry name" value="TM2 DOMAIN-CONTAINING PROTEIN 3"/>
    <property type="match status" value="1"/>
</dbReference>
<dbReference type="WBParaSite" id="ACRNAN_Path_324.g1229.t1">
    <property type="protein sequence ID" value="ACRNAN_Path_324.g1229.t1"/>
    <property type="gene ID" value="ACRNAN_Path_324.g1229"/>
</dbReference>
<evidence type="ECO:0000256" key="4">
    <source>
        <dbReference type="ARBA" id="ARBA00022729"/>
    </source>
</evidence>
<keyword evidence="6 8" id="KW-0472">Membrane</keyword>
<keyword evidence="11" id="KW-1185">Reference proteome</keyword>
<dbReference type="InterPro" id="IPR050932">
    <property type="entry name" value="TM2D1-3-like"/>
</dbReference>
<evidence type="ECO:0000256" key="1">
    <source>
        <dbReference type="ARBA" id="ARBA00004141"/>
    </source>
</evidence>
<feature type="domain" description="TM2" evidence="10">
    <location>
        <begin position="149"/>
        <end position="197"/>
    </location>
</feature>
<protein>
    <submittedName>
        <fullName evidence="12">TM2 domain-containing protein</fullName>
    </submittedName>
</protein>
<dbReference type="PANTHER" id="PTHR21016">
    <property type="entry name" value="BETA-AMYLOID BINDING PROTEIN-RELATED"/>
    <property type="match status" value="1"/>
</dbReference>
<evidence type="ECO:0000313" key="11">
    <source>
        <dbReference type="Proteomes" id="UP000887540"/>
    </source>
</evidence>
<evidence type="ECO:0000256" key="8">
    <source>
        <dbReference type="SAM" id="Phobius"/>
    </source>
</evidence>
<keyword evidence="4 9" id="KW-0732">Signal</keyword>
<comment type="subcellular location">
    <subcellularLocation>
        <location evidence="1">Membrane</location>
        <topology evidence="1">Multi-pass membrane protein</topology>
    </subcellularLocation>
</comment>
<evidence type="ECO:0000256" key="2">
    <source>
        <dbReference type="ARBA" id="ARBA00008284"/>
    </source>
</evidence>
<keyword evidence="7" id="KW-0325">Glycoprotein</keyword>
<dbReference type="InterPro" id="IPR007829">
    <property type="entry name" value="TM2"/>
</dbReference>
<evidence type="ECO:0000256" key="7">
    <source>
        <dbReference type="ARBA" id="ARBA00023180"/>
    </source>
</evidence>
<feature type="chain" id="PRO_5037503548" evidence="9">
    <location>
        <begin position="36"/>
        <end position="213"/>
    </location>
</feature>
<accession>A0A914C5G9</accession>
<evidence type="ECO:0000256" key="5">
    <source>
        <dbReference type="ARBA" id="ARBA00022989"/>
    </source>
</evidence>
<comment type="similarity">
    <text evidence="2">Belongs to the TM2 family.</text>
</comment>
<name>A0A914C5G9_9BILA</name>